<proteinExistence type="predicted"/>
<reference evidence="2" key="1">
    <citation type="submission" date="2014-05" db="EMBL/GenBank/DDBJ databases">
        <authorList>
            <person name="Chronopoulou M."/>
        </authorList>
    </citation>
    <scope>NUCLEOTIDE SEQUENCE</scope>
    <source>
        <tissue evidence="2">Whole organism</tissue>
    </source>
</reference>
<feature type="signal peptide" evidence="1">
    <location>
        <begin position="1"/>
        <end position="24"/>
    </location>
</feature>
<feature type="chain" id="PRO_5005487677" evidence="1">
    <location>
        <begin position="25"/>
        <end position="61"/>
    </location>
</feature>
<protein>
    <submittedName>
        <fullName evidence="2">Uncharacterized protein</fullName>
    </submittedName>
</protein>
<keyword evidence="1" id="KW-0732">Signal</keyword>
<sequence length="61" mass="7178">MQTKYVDTFIVLFTVFLSRIPLLSSPSAQKQARMIFLKTECRQYLNLYTKSFPFLSTNTSY</sequence>
<organism evidence="2">
    <name type="scientific">Lepeophtheirus salmonis</name>
    <name type="common">Salmon louse</name>
    <name type="synonym">Caligus salmonis</name>
    <dbReference type="NCBI Taxonomy" id="72036"/>
    <lineage>
        <taxon>Eukaryota</taxon>
        <taxon>Metazoa</taxon>
        <taxon>Ecdysozoa</taxon>
        <taxon>Arthropoda</taxon>
        <taxon>Crustacea</taxon>
        <taxon>Multicrustacea</taxon>
        <taxon>Hexanauplia</taxon>
        <taxon>Copepoda</taxon>
        <taxon>Siphonostomatoida</taxon>
        <taxon>Caligidae</taxon>
        <taxon>Lepeophtheirus</taxon>
    </lineage>
</organism>
<evidence type="ECO:0000313" key="2">
    <source>
        <dbReference type="EMBL" id="CDW23265.1"/>
    </source>
</evidence>
<dbReference type="EMBL" id="HACA01005904">
    <property type="protein sequence ID" value="CDW23265.1"/>
    <property type="molecule type" value="Transcribed_RNA"/>
</dbReference>
<name>A0A0K2TBP1_LEPSM</name>
<accession>A0A0K2TBP1</accession>
<evidence type="ECO:0000256" key="1">
    <source>
        <dbReference type="SAM" id="SignalP"/>
    </source>
</evidence>
<dbReference type="AlphaFoldDB" id="A0A0K2TBP1"/>